<dbReference type="InterPro" id="IPR014729">
    <property type="entry name" value="Rossmann-like_a/b/a_fold"/>
</dbReference>
<keyword evidence="3" id="KW-1185">Reference proteome</keyword>
<dbReference type="PANTHER" id="PTHR31964">
    <property type="entry name" value="ADENINE NUCLEOTIDE ALPHA HYDROLASES-LIKE SUPERFAMILY PROTEIN"/>
    <property type="match status" value="1"/>
</dbReference>
<dbReference type="InterPro" id="IPR006016">
    <property type="entry name" value="UspA"/>
</dbReference>
<evidence type="ECO:0000313" key="2">
    <source>
        <dbReference type="EMBL" id="OBZ88153.1"/>
    </source>
</evidence>
<reference evidence="2 3" key="1">
    <citation type="submission" date="2016-03" db="EMBL/GenBank/DDBJ databases">
        <title>Choanephora cucurbitarum.</title>
        <authorList>
            <person name="Min B."/>
            <person name="Park H."/>
            <person name="Park J.-H."/>
            <person name="Shin H.-D."/>
            <person name="Choi I.-G."/>
        </authorList>
    </citation>
    <scope>NUCLEOTIDE SEQUENCE [LARGE SCALE GENOMIC DNA]</scope>
    <source>
        <strain evidence="2 3">KUS-F28377</strain>
    </source>
</reference>
<dbReference type="PRINTS" id="PR01438">
    <property type="entry name" value="UNVRSLSTRESS"/>
</dbReference>
<dbReference type="Gene3D" id="3.40.50.620">
    <property type="entry name" value="HUPs"/>
    <property type="match status" value="1"/>
</dbReference>
<organism evidence="2 3">
    <name type="scientific">Choanephora cucurbitarum</name>
    <dbReference type="NCBI Taxonomy" id="101091"/>
    <lineage>
        <taxon>Eukaryota</taxon>
        <taxon>Fungi</taxon>
        <taxon>Fungi incertae sedis</taxon>
        <taxon>Mucoromycota</taxon>
        <taxon>Mucoromycotina</taxon>
        <taxon>Mucoromycetes</taxon>
        <taxon>Mucorales</taxon>
        <taxon>Mucorineae</taxon>
        <taxon>Choanephoraceae</taxon>
        <taxon>Choanephoroideae</taxon>
        <taxon>Choanephora</taxon>
    </lineage>
</organism>
<dbReference type="Pfam" id="PF00582">
    <property type="entry name" value="Usp"/>
    <property type="match status" value="1"/>
</dbReference>
<dbReference type="EMBL" id="LUGH01000172">
    <property type="protein sequence ID" value="OBZ88153.1"/>
    <property type="molecule type" value="Genomic_DNA"/>
</dbReference>
<dbReference type="AlphaFoldDB" id="A0A1C7NGA0"/>
<protein>
    <recommendedName>
        <fullName evidence="1">UspA domain-containing protein</fullName>
    </recommendedName>
</protein>
<dbReference type="CDD" id="cd23659">
    <property type="entry name" value="USP_At3g01520-like"/>
    <property type="match status" value="1"/>
</dbReference>
<feature type="domain" description="UspA" evidence="1">
    <location>
        <begin position="13"/>
        <end position="170"/>
    </location>
</feature>
<dbReference type="STRING" id="101091.A0A1C7NGA0"/>
<sequence length="183" mass="20680">MLTDHNKQTHHRRRRVLIGYDHTQVSNAAMEWIVYNRAIFPEDDITLCIIVNDDAIAVEGTFGLESSVAGLAGWMADSVHDYRERIIRLEQKSKDALEAVVQWFSTKGFKVQPKVLNGDPAETLKDYAEVNKVDLVIVGSRGLGFFKRQLIGSVSDYLTHHLKCSILVVKEDTERQEETHASG</sequence>
<comment type="caution">
    <text evidence="2">The sequence shown here is derived from an EMBL/GenBank/DDBJ whole genome shotgun (WGS) entry which is preliminary data.</text>
</comment>
<dbReference type="OrthoDB" id="843225at2759"/>
<name>A0A1C7NGA0_9FUNG</name>
<dbReference type="InterPro" id="IPR006015">
    <property type="entry name" value="Universal_stress_UspA"/>
</dbReference>
<dbReference type="SUPFAM" id="SSF52402">
    <property type="entry name" value="Adenine nucleotide alpha hydrolases-like"/>
    <property type="match status" value="1"/>
</dbReference>
<evidence type="ECO:0000313" key="3">
    <source>
        <dbReference type="Proteomes" id="UP000093000"/>
    </source>
</evidence>
<dbReference type="Proteomes" id="UP000093000">
    <property type="component" value="Unassembled WGS sequence"/>
</dbReference>
<proteinExistence type="predicted"/>
<dbReference type="PANTHER" id="PTHR31964:SF113">
    <property type="entry name" value="USPA DOMAIN-CONTAINING PROTEIN"/>
    <property type="match status" value="1"/>
</dbReference>
<evidence type="ECO:0000259" key="1">
    <source>
        <dbReference type="Pfam" id="PF00582"/>
    </source>
</evidence>
<accession>A0A1C7NGA0</accession>
<gene>
    <name evidence="2" type="ORF">A0J61_03799</name>
</gene>
<dbReference type="InParanoid" id="A0A1C7NGA0"/>